<reference evidence="1" key="2">
    <citation type="journal article" date="2021" name="Data Brief">
        <title>Draft genome sequence data of the facultative, thermophilic, xylanolytic bacterium Paenibacillus sp. strain DA-C8.</title>
        <authorList>
            <person name="Chhe C."/>
            <person name="Uke A."/>
            <person name="Baramee S."/>
            <person name="Ungkulpasvich U."/>
            <person name="Tachaapaikoon C."/>
            <person name="Pason P."/>
            <person name="Waeonukul R."/>
            <person name="Ratanakhanokchai K."/>
            <person name="Kosugi A."/>
        </authorList>
    </citation>
    <scope>NUCLEOTIDE SEQUENCE</scope>
    <source>
        <strain evidence="1">DA-C8</strain>
    </source>
</reference>
<reference evidence="1" key="1">
    <citation type="submission" date="2020-08" db="EMBL/GenBank/DDBJ databases">
        <authorList>
            <person name="Uke A."/>
            <person name="Chhe C."/>
            <person name="Baramee S."/>
            <person name="Kosugi A."/>
        </authorList>
    </citation>
    <scope>NUCLEOTIDE SEQUENCE</scope>
    <source>
        <strain evidence="1">DA-C8</strain>
    </source>
</reference>
<dbReference type="RefSeq" id="WP_200966889.1">
    <property type="nucleotide sequence ID" value="NZ_BMAQ01000021.1"/>
</dbReference>
<evidence type="ECO:0000313" key="1">
    <source>
        <dbReference type="EMBL" id="GFR38658.1"/>
    </source>
</evidence>
<accession>A0A916QGM5</accession>
<dbReference type="Proteomes" id="UP000654993">
    <property type="component" value="Unassembled WGS sequence"/>
</dbReference>
<gene>
    <name evidence="1" type="ORF">PRECH8_19540</name>
</gene>
<evidence type="ECO:0000313" key="2">
    <source>
        <dbReference type="Proteomes" id="UP000654993"/>
    </source>
</evidence>
<organism evidence="1 2">
    <name type="scientific">Insulibacter thermoxylanivorax</name>
    <dbReference type="NCBI Taxonomy" id="2749268"/>
    <lineage>
        <taxon>Bacteria</taxon>
        <taxon>Bacillati</taxon>
        <taxon>Bacillota</taxon>
        <taxon>Bacilli</taxon>
        <taxon>Bacillales</taxon>
        <taxon>Paenibacillaceae</taxon>
        <taxon>Insulibacter</taxon>
    </lineage>
</organism>
<protein>
    <submittedName>
        <fullName evidence="1">Uncharacterized protein</fullName>
    </submittedName>
</protein>
<dbReference type="AlphaFoldDB" id="A0A916QGM5"/>
<proteinExistence type="predicted"/>
<comment type="caution">
    <text evidence="1">The sequence shown here is derived from an EMBL/GenBank/DDBJ whole genome shotgun (WGS) entry which is preliminary data.</text>
</comment>
<dbReference type="EMBL" id="BMAQ01000021">
    <property type="protein sequence ID" value="GFR38658.1"/>
    <property type="molecule type" value="Genomic_DNA"/>
</dbReference>
<keyword evidence="2" id="KW-1185">Reference proteome</keyword>
<name>A0A916QGM5_9BACL</name>
<sequence length="129" mass="14402">MGKVPFAPFLVGTVVMQSNLEIEEVGDILSQVLFGGVKLGGKDERIYDEVPAIYLSPPILGFCAFLQGYKGFGKDEGYVLTISPDFTVRDVKRVTVRLDLYLIHLVKDALKNSDQIKVLDFDPKWHGKI</sequence>